<dbReference type="EMBL" id="FOZG01000001">
    <property type="protein sequence ID" value="SFR86746.1"/>
    <property type="molecule type" value="Genomic_DNA"/>
</dbReference>
<reference evidence="2 3" key="1">
    <citation type="submission" date="2016-10" db="EMBL/GenBank/DDBJ databases">
        <authorList>
            <person name="de Groot N.N."/>
        </authorList>
    </citation>
    <scope>NUCLEOTIDE SEQUENCE [LARGE SCALE GENOMIC DNA]</scope>
    <source>
        <strain evidence="2 3">S5-249</strain>
    </source>
</reference>
<organism evidence="2 3">
    <name type="scientific">Sphingomonas jatrophae</name>
    <dbReference type="NCBI Taxonomy" id="1166337"/>
    <lineage>
        <taxon>Bacteria</taxon>
        <taxon>Pseudomonadati</taxon>
        <taxon>Pseudomonadota</taxon>
        <taxon>Alphaproteobacteria</taxon>
        <taxon>Sphingomonadales</taxon>
        <taxon>Sphingomonadaceae</taxon>
        <taxon>Sphingomonas</taxon>
    </lineage>
</organism>
<sequence>MSEQTRRNRQVGGRKAALQVKANRLREQERTEQLWGPNGSMRGSAPVEGPTSIAEILARVQARVAAR</sequence>
<feature type="region of interest" description="Disordered" evidence="1">
    <location>
        <begin position="1"/>
        <end position="29"/>
    </location>
</feature>
<evidence type="ECO:0000313" key="2">
    <source>
        <dbReference type="EMBL" id="SFR86746.1"/>
    </source>
</evidence>
<evidence type="ECO:0000256" key="1">
    <source>
        <dbReference type="SAM" id="MobiDB-lite"/>
    </source>
</evidence>
<name>A0A1I6K6C3_9SPHN</name>
<gene>
    <name evidence="2" type="ORF">SAMN05192580_1372</name>
</gene>
<accession>A0A1I6K6C3</accession>
<dbReference type="AlphaFoldDB" id="A0A1I6K6C3"/>
<protein>
    <submittedName>
        <fullName evidence="2">Uncharacterized protein</fullName>
    </submittedName>
</protein>
<dbReference type="RefSeq" id="WP_093312660.1">
    <property type="nucleotide sequence ID" value="NZ_FOZG01000001.1"/>
</dbReference>
<evidence type="ECO:0000313" key="3">
    <source>
        <dbReference type="Proteomes" id="UP000198824"/>
    </source>
</evidence>
<dbReference type="Proteomes" id="UP000198824">
    <property type="component" value="Unassembled WGS sequence"/>
</dbReference>
<dbReference type="STRING" id="1166337.SAMN05192580_1372"/>
<keyword evidence="3" id="KW-1185">Reference proteome</keyword>
<proteinExistence type="predicted"/>